<organism evidence="1 2">
    <name type="scientific">Ceratodon purpureus</name>
    <name type="common">Fire moss</name>
    <name type="synonym">Dicranum purpureum</name>
    <dbReference type="NCBI Taxonomy" id="3225"/>
    <lineage>
        <taxon>Eukaryota</taxon>
        <taxon>Viridiplantae</taxon>
        <taxon>Streptophyta</taxon>
        <taxon>Embryophyta</taxon>
        <taxon>Bryophyta</taxon>
        <taxon>Bryophytina</taxon>
        <taxon>Bryopsida</taxon>
        <taxon>Dicranidae</taxon>
        <taxon>Pseudoditrichales</taxon>
        <taxon>Ditrichaceae</taxon>
        <taxon>Ceratodon</taxon>
    </lineage>
</organism>
<keyword evidence="2" id="KW-1185">Reference proteome</keyword>
<comment type="caution">
    <text evidence="1">The sequence shown here is derived from an EMBL/GenBank/DDBJ whole genome shotgun (WGS) entry which is preliminary data.</text>
</comment>
<evidence type="ECO:0000313" key="1">
    <source>
        <dbReference type="EMBL" id="KAG0579664.1"/>
    </source>
</evidence>
<gene>
    <name evidence="1" type="ORF">KC19_4G114900</name>
</gene>
<evidence type="ECO:0000313" key="2">
    <source>
        <dbReference type="Proteomes" id="UP000822688"/>
    </source>
</evidence>
<protein>
    <submittedName>
        <fullName evidence="1">Uncharacterized protein</fullName>
    </submittedName>
</protein>
<sequence>MFLANIILLLHSPHRHHPATPLHHRSVSPCKRNTYITIPESTSSPIPELDLLMWFSPGSGSFSGTDGVCVDCLSVSLFASLLASELGQFCVDGFWFMCQMVCVDVCY</sequence>
<dbReference type="Proteomes" id="UP000822688">
    <property type="component" value="Chromosome 4"/>
</dbReference>
<proteinExistence type="predicted"/>
<name>A0A8T0I7Y6_CERPU</name>
<dbReference type="AlphaFoldDB" id="A0A8T0I7Y6"/>
<reference evidence="1" key="1">
    <citation type="submission" date="2020-06" db="EMBL/GenBank/DDBJ databases">
        <title>WGS assembly of Ceratodon purpureus strain R40.</title>
        <authorList>
            <person name="Carey S.B."/>
            <person name="Jenkins J."/>
            <person name="Shu S."/>
            <person name="Lovell J.T."/>
            <person name="Sreedasyam A."/>
            <person name="Maumus F."/>
            <person name="Tiley G.P."/>
            <person name="Fernandez-Pozo N."/>
            <person name="Barry K."/>
            <person name="Chen C."/>
            <person name="Wang M."/>
            <person name="Lipzen A."/>
            <person name="Daum C."/>
            <person name="Saski C.A."/>
            <person name="Payton A.C."/>
            <person name="Mcbreen J.C."/>
            <person name="Conrad R.E."/>
            <person name="Kollar L.M."/>
            <person name="Olsson S."/>
            <person name="Huttunen S."/>
            <person name="Landis J.B."/>
            <person name="Wickett N.J."/>
            <person name="Johnson M.G."/>
            <person name="Rensing S.A."/>
            <person name="Grimwood J."/>
            <person name="Schmutz J."/>
            <person name="Mcdaniel S.F."/>
        </authorList>
    </citation>
    <scope>NUCLEOTIDE SEQUENCE</scope>
    <source>
        <strain evidence="1">R40</strain>
    </source>
</reference>
<accession>A0A8T0I7Y6</accession>
<dbReference type="EMBL" id="CM026424">
    <property type="protein sequence ID" value="KAG0579664.1"/>
    <property type="molecule type" value="Genomic_DNA"/>
</dbReference>